<keyword evidence="3" id="KW-1185">Reference proteome</keyword>
<accession>A0AAD9L072</accession>
<comment type="caution">
    <text evidence="2">The sequence shown here is derived from an EMBL/GenBank/DDBJ whole genome shotgun (WGS) entry which is preliminary data.</text>
</comment>
<reference evidence="2" key="1">
    <citation type="journal article" date="2023" name="Mol. Biol. Evol.">
        <title>Third-Generation Sequencing Reveals the Adaptive Role of the Epigenome in Three Deep-Sea Polychaetes.</title>
        <authorList>
            <person name="Perez M."/>
            <person name="Aroh O."/>
            <person name="Sun Y."/>
            <person name="Lan Y."/>
            <person name="Juniper S.K."/>
            <person name="Young C.R."/>
            <person name="Angers B."/>
            <person name="Qian P.Y."/>
        </authorList>
    </citation>
    <scope>NUCLEOTIDE SEQUENCE</scope>
    <source>
        <strain evidence="2">R07B-5</strain>
    </source>
</reference>
<proteinExistence type="predicted"/>
<keyword evidence="1" id="KW-0040">ANK repeat</keyword>
<dbReference type="PROSITE" id="PS50297">
    <property type="entry name" value="ANK_REP_REGION"/>
    <property type="match status" value="1"/>
</dbReference>
<protein>
    <submittedName>
        <fullName evidence="2">Uncharacterized protein</fullName>
    </submittedName>
</protein>
<dbReference type="InterPro" id="IPR052838">
    <property type="entry name" value="Myosin-XVI"/>
</dbReference>
<dbReference type="Pfam" id="PF12796">
    <property type="entry name" value="Ank_2"/>
    <property type="match status" value="1"/>
</dbReference>
<dbReference type="SUPFAM" id="SSF48403">
    <property type="entry name" value="Ankyrin repeat"/>
    <property type="match status" value="1"/>
</dbReference>
<sequence>METLPLVQRQKLCRQVRQEQVKRYHTWADGLTLSSTAERRKNVAAKKVKGVNFEQSMCALEATERFDNQEVVQSLEGGGCEPDVCSPSGASLLHKCCANDNVALAEVVLSYAVAVNSQDDNGSTPLHFACGYDHPELVQLLLEVSLSCPTAEPL</sequence>
<name>A0AAD9L072_RIDPI</name>
<dbReference type="PROSITE" id="PS50088">
    <property type="entry name" value="ANK_REPEAT"/>
    <property type="match status" value="1"/>
</dbReference>
<dbReference type="Gene3D" id="1.25.40.20">
    <property type="entry name" value="Ankyrin repeat-containing domain"/>
    <property type="match status" value="1"/>
</dbReference>
<dbReference type="InterPro" id="IPR036770">
    <property type="entry name" value="Ankyrin_rpt-contain_sf"/>
</dbReference>
<dbReference type="PANTHER" id="PTHR47335:SF1">
    <property type="entry name" value="UNCONVENTIONAL MYOSIN-XVI"/>
    <property type="match status" value="1"/>
</dbReference>
<gene>
    <name evidence="2" type="ORF">NP493_425g05025</name>
</gene>
<feature type="repeat" description="ANK" evidence="1">
    <location>
        <begin position="121"/>
        <end position="143"/>
    </location>
</feature>
<dbReference type="PANTHER" id="PTHR47335">
    <property type="entry name" value="UNCONVENTIONAL MYOSIN-XVI"/>
    <property type="match status" value="1"/>
</dbReference>
<dbReference type="AlphaFoldDB" id="A0AAD9L072"/>
<evidence type="ECO:0000256" key="1">
    <source>
        <dbReference type="PROSITE-ProRule" id="PRU00023"/>
    </source>
</evidence>
<dbReference type="Proteomes" id="UP001209878">
    <property type="component" value="Unassembled WGS sequence"/>
</dbReference>
<organism evidence="2 3">
    <name type="scientific">Ridgeia piscesae</name>
    <name type="common">Tubeworm</name>
    <dbReference type="NCBI Taxonomy" id="27915"/>
    <lineage>
        <taxon>Eukaryota</taxon>
        <taxon>Metazoa</taxon>
        <taxon>Spiralia</taxon>
        <taxon>Lophotrochozoa</taxon>
        <taxon>Annelida</taxon>
        <taxon>Polychaeta</taxon>
        <taxon>Sedentaria</taxon>
        <taxon>Canalipalpata</taxon>
        <taxon>Sabellida</taxon>
        <taxon>Siboglinidae</taxon>
        <taxon>Ridgeia</taxon>
    </lineage>
</organism>
<dbReference type="InterPro" id="IPR002110">
    <property type="entry name" value="Ankyrin_rpt"/>
</dbReference>
<dbReference type="EMBL" id="JAODUO010000425">
    <property type="protein sequence ID" value="KAK2180822.1"/>
    <property type="molecule type" value="Genomic_DNA"/>
</dbReference>
<dbReference type="SMART" id="SM00248">
    <property type="entry name" value="ANK"/>
    <property type="match status" value="2"/>
</dbReference>
<evidence type="ECO:0000313" key="2">
    <source>
        <dbReference type="EMBL" id="KAK2180822.1"/>
    </source>
</evidence>
<evidence type="ECO:0000313" key="3">
    <source>
        <dbReference type="Proteomes" id="UP001209878"/>
    </source>
</evidence>